<reference evidence="1 2" key="1">
    <citation type="submission" date="2020-04" db="EMBL/GenBank/DDBJ databases">
        <title>Perkinsus olseni comparative genomics.</title>
        <authorList>
            <person name="Bogema D.R."/>
        </authorList>
    </citation>
    <scope>NUCLEOTIDE SEQUENCE [LARGE SCALE GENOMIC DNA]</scope>
    <source>
        <strain evidence="1 2">ATCC PRA-207</strain>
    </source>
</reference>
<protein>
    <submittedName>
        <fullName evidence="1">Uncharacterized protein</fullName>
    </submittedName>
</protein>
<sequence>MVLSKSFVAKTLWCIGLTCLWANPIWAQVLREKELLYAQVRSGAEYLLLPHEGAAVVTVADSRHRGLTKHKKVFREKARSPRKTKADIKTFDFIPFNSLNDEHEKVTHARILRLKDGETKEYKANVGKGKCFENVMSCESTFGCDKGNASKEASKSVKEELTEVCEQGLMALKPSPSLSKLNGTYTGRRMGRKLELQFSGGVIEDVDLVVKYDLGKARIVTYYPVCNGVMSLVNGGDAETEDLVTLMILKKSTGEEKSGFGAWLSAWSGKEDEEPLCNVEEHGRRNITPSTLFTWDHILPLNFNLKPKVKRD</sequence>
<keyword evidence="2" id="KW-1185">Reference proteome</keyword>
<organism evidence="1 2">
    <name type="scientific">Perkinsus olseni</name>
    <name type="common">Perkinsus atlanticus</name>
    <dbReference type="NCBI Taxonomy" id="32597"/>
    <lineage>
        <taxon>Eukaryota</taxon>
        <taxon>Sar</taxon>
        <taxon>Alveolata</taxon>
        <taxon>Perkinsozoa</taxon>
        <taxon>Perkinsea</taxon>
        <taxon>Perkinsida</taxon>
        <taxon>Perkinsidae</taxon>
        <taxon>Perkinsus</taxon>
    </lineage>
</organism>
<name>A0A7J6ULN0_PEROL</name>
<comment type="caution">
    <text evidence="1">The sequence shown here is derived from an EMBL/GenBank/DDBJ whole genome shotgun (WGS) entry which is preliminary data.</text>
</comment>
<dbReference type="EMBL" id="JABANO010001786">
    <property type="protein sequence ID" value="KAF4758144.1"/>
    <property type="molecule type" value="Genomic_DNA"/>
</dbReference>
<dbReference type="Proteomes" id="UP000553632">
    <property type="component" value="Unassembled WGS sequence"/>
</dbReference>
<evidence type="ECO:0000313" key="1">
    <source>
        <dbReference type="EMBL" id="KAF4758144.1"/>
    </source>
</evidence>
<evidence type="ECO:0000313" key="2">
    <source>
        <dbReference type="Proteomes" id="UP000553632"/>
    </source>
</evidence>
<proteinExistence type="predicted"/>
<accession>A0A7J6ULN0</accession>
<dbReference type="AlphaFoldDB" id="A0A7J6ULN0"/>
<gene>
    <name evidence="1" type="ORF">FOZ63_007645</name>
</gene>